<keyword evidence="3" id="KW-1185">Reference proteome</keyword>
<organism evidence="2 3">
    <name type="scientific">Oceanicoccus sagamiensis</name>
    <dbReference type="NCBI Taxonomy" id="716816"/>
    <lineage>
        <taxon>Bacteria</taxon>
        <taxon>Pseudomonadati</taxon>
        <taxon>Pseudomonadota</taxon>
        <taxon>Gammaproteobacteria</taxon>
        <taxon>Cellvibrionales</taxon>
        <taxon>Spongiibacteraceae</taxon>
        <taxon>Oceanicoccus</taxon>
    </lineage>
</organism>
<dbReference type="Gene3D" id="3.30.70.100">
    <property type="match status" value="1"/>
</dbReference>
<evidence type="ECO:0000313" key="2">
    <source>
        <dbReference type="EMBL" id="ARN74127.1"/>
    </source>
</evidence>
<accession>A0A1X9NGQ2</accession>
<dbReference type="PROSITE" id="PS50925">
    <property type="entry name" value="BLUF"/>
    <property type="match status" value="1"/>
</dbReference>
<dbReference type="RefSeq" id="WP_085758258.1">
    <property type="nucleotide sequence ID" value="NZ_CP019343.1"/>
</dbReference>
<dbReference type="SUPFAM" id="SSF54975">
    <property type="entry name" value="Acylphosphatase/BLUF domain-like"/>
    <property type="match status" value="1"/>
</dbReference>
<dbReference type="EMBL" id="CP019343">
    <property type="protein sequence ID" value="ARN74127.1"/>
    <property type="molecule type" value="Genomic_DNA"/>
</dbReference>
<sequence length="139" mass="15546">MSPLSHLIYVSSTSQLLSEAELKEILIGARTQNEQHDITGMLLYNDGNVMQVIEGEPTAVETLFSNIQQDPRHNGIIVLVKEAIAEREFPDWRMSYQNISGQDVEGFSDFLSFDPGKATHNILPGKAIKLLNTFKNQVT</sequence>
<evidence type="ECO:0000259" key="1">
    <source>
        <dbReference type="PROSITE" id="PS50925"/>
    </source>
</evidence>
<dbReference type="KEGG" id="osg:BST96_08325"/>
<gene>
    <name evidence="2" type="ORF">BST96_08325</name>
</gene>
<dbReference type="STRING" id="716816.BST96_08325"/>
<name>A0A1X9NGQ2_9GAMM</name>
<dbReference type="Pfam" id="PF04940">
    <property type="entry name" value="BLUF"/>
    <property type="match status" value="1"/>
</dbReference>
<evidence type="ECO:0000313" key="3">
    <source>
        <dbReference type="Proteomes" id="UP000193450"/>
    </source>
</evidence>
<proteinExistence type="predicted"/>
<feature type="domain" description="BLUF" evidence="1">
    <location>
        <begin position="4"/>
        <end position="95"/>
    </location>
</feature>
<dbReference type="SMART" id="SM01034">
    <property type="entry name" value="BLUF"/>
    <property type="match status" value="1"/>
</dbReference>
<dbReference type="OrthoDB" id="557705at2"/>
<dbReference type="InterPro" id="IPR036046">
    <property type="entry name" value="Acylphosphatase-like_dom_sf"/>
</dbReference>
<dbReference type="GO" id="GO:0009882">
    <property type="term" value="F:blue light photoreceptor activity"/>
    <property type="evidence" value="ECO:0007669"/>
    <property type="project" value="InterPro"/>
</dbReference>
<dbReference type="InterPro" id="IPR007024">
    <property type="entry name" value="BLUF_domain"/>
</dbReference>
<dbReference type="AlphaFoldDB" id="A0A1X9NGQ2"/>
<dbReference type="Proteomes" id="UP000193450">
    <property type="component" value="Chromosome"/>
</dbReference>
<dbReference type="GO" id="GO:0071949">
    <property type="term" value="F:FAD binding"/>
    <property type="evidence" value="ECO:0007669"/>
    <property type="project" value="InterPro"/>
</dbReference>
<reference evidence="2 3" key="1">
    <citation type="submission" date="2016-11" db="EMBL/GenBank/DDBJ databases">
        <title>Trade-off between light-utilization and light-protection in marine flavobacteria.</title>
        <authorList>
            <person name="Kumagai Y."/>
        </authorList>
    </citation>
    <scope>NUCLEOTIDE SEQUENCE [LARGE SCALE GENOMIC DNA]</scope>
    <source>
        <strain evidence="2 3">NBRC 107125</strain>
    </source>
</reference>
<protein>
    <recommendedName>
        <fullName evidence="1">BLUF domain-containing protein</fullName>
    </recommendedName>
</protein>